<proteinExistence type="predicted"/>
<keyword evidence="2" id="KW-1185">Reference proteome</keyword>
<dbReference type="Proteomes" id="UP000266340">
    <property type="component" value="Unassembled WGS sequence"/>
</dbReference>
<organism evidence="1 2">
    <name type="scientific">Cohnella faecalis</name>
    <dbReference type="NCBI Taxonomy" id="2315694"/>
    <lineage>
        <taxon>Bacteria</taxon>
        <taxon>Bacillati</taxon>
        <taxon>Bacillota</taxon>
        <taxon>Bacilli</taxon>
        <taxon>Bacillales</taxon>
        <taxon>Paenibacillaceae</taxon>
        <taxon>Cohnella</taxon>
    </lineage>
</organism>
<dbReference type="EMBL" id="QXJM01000035">
    <property type="protein sequence ID" value="RIE03594.1"/>
    <property type="molecule type" value="Genomic_DNA"/>
</dbReference>
<sequence>MADWVRSRYGSFAAAPLADGLGYLALNFRTKAREGGRVEWDLSQPMTTWRTIVVSLEPFDTARQAVSSAGLETIVPPPVIVPPLTTGFHQVDISANIPEPGPGVLAVGVTCEPPHPPSRPQAVTASTELSSRSGAAFVRLKLSPLEPLAYTCSTFIVTEDSRGIRQWDGLELARTEERLRLKPDDFPIRFVPIAVSPELLELATIRGRCEWLEANHSSASSAFVLDRDRPELAIAIPAAASNASFDFDVLSVEGDRSFIWDRFSRSRCFLGCIFFPNTDRSRYLSSLPKRLRHLWSRSTFSGKPGRDGRSRYRTGSDAKSVEEELELSGFVAVLSRLPVSEARRSGRKS</sequence>
<evidence type="ECO:0000313" key="2">
    <source>
        <dbReference type="Proteomes" id="UP000266340"/>
    </source>
</evidence>
<name>A0A398CX68_9BACL</name>
<reference evidence="1 2" key="1">
    <citation type="submission" date="2018-09" db="EMBL/GenBank/DDBJ databases">
        <title>Cohnella cavernae sp. nov., isolated from a karst cave.</title>
        <authorList>
            <person name="Zhu H."/>
        </authorList>
    </citation>
    <scope>NUCLEOTIDE SEQUENCE [LARGE SCALE GENOMIC DNA]</scope>
    <source>
        <strain evidence="1 2">K2E09-144</strain>
    </source>
</reference>
<protein>
    <submittedName>
        <fullName evidence="1">Uncharacterized protein</fullName>
    </submittedName>
</protein>
<comment type="caution">
    <text evidence="1">The sequence shown here is derived from an EMBL/GenBank/DDBJ whole genome shotgun (WGS) entry which is preliminary data.</text>
</comment>
<accession>A0A398CX68</accession>
<gene>
    <name evidence="1" type="ORF">D3H35_10670</name>
</gene>
<dbReference type="AlphaFoldDB" id="A0A398CX68"/>
<evidence type="ECO:0000313" key="1">
    <source>
        <dbReference type="EMBL" id="RIE03594.1"/>
    </source>
</evidence>